<organism evidence="1 2">
    <name type="scientific">Symbiodinium necroappetens</name>
    <dbReference type="NCBI Taxonomy" id="1628268"/>
    <lineage>
        <taxon>Eukaryota</taxon>
        <taxon>Sar</taxon>
        <taxon>Alveolata</taxon>
        <taxon>Dinophyceae</taxon>
        <taxon>Suessiales</taxon>
        <taxon>Symbiodiniaceae</taxon>
        <taxon>Symbiodinium</taxon>
    </lineage>
</organism>
<dbReference type="OrthoDB" id="343875at2759"/>
<name>A0A812XP26_9DINO</name>
<dbReference type="EMBL" id="CAJNJA010037843">
    <property type="protein sequence ID" value="CAE7739185.1"/>
    <property type="molecule type" value="Genomic_DNA"/>
</dbReference>
<dbReference type="InterPro" id="IPR011990">
    <property type="entry name" value="TPR-like_helical_dom_sf"/>
</dbReference>
<evidence type="ECO:0000313" key="1">
    <source>
        <dbReference type="EMBL" id="CAE7739185.1"/>
    </source>
</evidence>
<gene>
    <name evidence="1" type="ORF">SNEC2469_LOCUS21355</name>
</gene>
<proteinExistence type="predicted"/>
<accession>A0A812XP26</accession>
<comment type="caution">
    <text evidence="1">The sequence shown here is derived from an EMBL/GenBank/DDBJ whole genome shotgun (WGS) entry which is preliminary data.</text>
</comment>
<dbReference type="SUPFAM" id="SSF48452">
    <property type="entry name" value="TPR-like"/>
    <property type="match status" value="1"/>
</dbReference>
<sequence length="238" mass="27598">YINLGHVLLEFGKPADIRRALECYNEAKQKDPEDKSVRSYIAQAHFMLEEFELASCALAEAVYYRQGDMQLRFNQATCWEAWARHVLLKKIHERDMTYDAMIEEVKSSIATLVSAIRVWKSLQSEWERKSDSERRTIASTTGAPKRFLKEMDDITSHVDYCQHLQNVAHTKLADISTKNDTMQLQIEAIAKQKAKSAKEAEVWEPRLAQKSFILSDSVGRIAHSCCLWLFWLWSFCMN</sequence>
<dbReference type="AlphaFoldDB" id="A0A812XP26"/>
<evidence type="ECO:0000313" key="2">
    <source>
        <dbReference type="Proteomes" id="UP000601435"/>
    </source>
</evidence>
<dbReference type="Gene3D" id="1.25.40.10">
    <property type="entry name" value="Tetratricopeptide repeat domain"/>
    <property type="match status" value="1"/>
</dbReference>
<keyword evidence="2" id="KW-1185">Reference proteome</keyword>
<feature type="non-terminal residue" evidence="1">
    <location>
        <position position="238"/>
    </location>
</feature>
<dbReference type="Proteomes" id="UP000601435">
    <property type="component" value="Unassembled WGS sequence"/>
</dbReference>
<reference evidence="1" key="1">
    <citation type="submission" date="2021-02" db="EMBL/GenBank/DDBJ databases">
        <authorList>
            <person name="Dougan E. K."/>
            <person name="Rhodes N."/>
            <person name="Thang M."/>
            <person name="Chan C."/>
        </authorList>
    </citation>
    <scope>NUCLEOTIDE SEQUENCE</scope>
</reference>
<protein>
    <submittedName>
        <fullName evidence="1">Uncharacterized protein</fullName>
    </submittedName>
</protein>